<dbReference type="Pfam" id="PF22600">
    <property type="entry name" value="MTPAP-like_central"/>
    <property type="match status" value="1"/>
</dbReference>
<dbReference type="Gene3D" id="3.30.460.10">
    <property type="entry name" value="Beta Polymerase, domain 2"/>
    <property type="match status" value="1"/>
</dbReference>
<proteinExistence type="predicted"/>
<feature type="region of interest" description="Disordered" evidence="1">
    <location>
        <begin position="205"/>
        <end position="238"/>
    </location>
</feature>
<dbReference type="Gene3D" id="1.10.1410.10">
    <property type="match status" value="1"/>
</dbReference>
<feature type="domain" description="Poly(A) RNA polymerase mitochondrial-like central palm" evidence="2">
    <location>
        <begin position="478"/>
        <end position="640"/>
    </location>
</feature>
<sequence>MGGITNLTSQTFCDCLIDFFKRIIYPENSDEKLLAECSSSCTTPETRDRSINCCNSSYSTADCCGYDDISDDYLFLTRMIHESACDSYAHFFDFTFSAEIHIQLFPKTLSAWNLTLKRRRLERYCRKNPFVRYDMQFINNALKDMHYQQMKEKLLSDEHEFTECSSVSEGSGDSGKSKSNDGSNSSDVDISNNLLDDNCFCSVTRPSSPCRSNSTLSSGYSSEELSSRSSVTSNSSLSQYSCSCAPEARMNDDTSLNMEKTAKVAPELYSEINTVSLPSCLADNVDTCDDVLSKETLRPQQIDDSNNIVLPEENSSVSMARKEATYVDDVRLRTHIERAFKYCKLFEILEQSSNRFRISPTTCGLGLPLAHLDHCWPPVNAVRNIESNDIKYARRRTTSIYGKKQRRGIEILTLKFLICETSFIVCRWNIVVLGLIFSAALGFDAVTLQYVSSSSSLSSSSNLYEQDSNFYVSEMDVLSEEIWDFHMSTTQSEEMLNLKIQLRDVLYCALSQLFPMCGLYIVGSSLNGFGTNSSDMDLCLMISSKEVLSFPYLFCFLLKECCGKLTIMYLINQRTDAVVVLDLVRSLFNNMNFIREQKLIIAKVPILRIRFFEPYSKIVVDLNANNSVAIRNTQLLCYYSYCEFNIFNSSCFCKMLFCMAIFLDDWRVRPLVSVVKEWAKRRDINDANRSSFTSYSLVLMVIHYLQCEF</sequence>
<feature type="region of interest" description="Disordered" evidence="1">
    <location>
        <begin position="165"/>
        <end position="188"/>
    </location>
</feature>
<dbReference type="GO" id="GO:1990817">
    <property type="term" value="F:poly(A) RNA polymerase activity"/>
    <property type="evidence" value="ECO:0007669"/>
    <property type="project" value="TreeGrafter"/>
</dbReference>
<dbReference type="AlphaFoldDB" id="A0A0N5AZZ2"/>
<dbReference type="STRING" id="451379.A0A0N5AZZ2"/>
<keyword evidence="3" id="KW-1185">Reference proteome</keyword>
<evidence type="ECO:0000313" key="4">
    <source>
        <dbReference type="WBParaSite" id="SMUV_0001057701-mRNA-1"/>
    </source>
</evidence>
<dbReference type="SUPFAM" id="SSF81631">
    <property type="entry name" value="PAP/OAS1 substrate-binding domain"/>
    <property type="match status" value="1"/>
</dbReference>
<dbReference type="InterPro" id="IPR043519">
    <property type="entry name" value="NT_sf"/>
</dbReference>
<dbReference type="InterPro" id="IPR054708">
    <property type="entry name" value="MTPAP-like_central"/>
</dbReference>
<dbReference type="PANTHER" id="PTHR12271">
    <property type="entry name" value="POLY A POLYMERASE CID PAP -RELATED"/>
    <property type="match status" value="1"/>
</dbReference>
<dbReference type="PANTHER" id="PTHR12271:SF40">
    <property type="entry name" value="POLY(A) RNA POLYMERASE GLD2"/>
    <property type="match status" value="1"/>
</dbReference>
<dbReference type="CDD" id="cd05402">
    <property type="entry name" value="NT_PAP_TUTase"/>
    <property type="match status" value="1"/>
</dbReference>
<dbReference type="WBParaSite" id="SMUV_0001057701-mRNA-1">
    <property type="protein sequence ID" value="SMUV_0001057701-mRNA-1"/>
    <property type="gene ID" value="SMUV_0001057701"/>
</dbReference>
<dbReference type="GO" id="GO:0031123">
    <property type="term" value="P:RNA 3'-end processing"/>
    <property type="evidence" value="ECO:0007669"/>
    <property type="project" value="TreeGrafter"/>
</dbReference>
<evidence type="ECO:0000256" key="1">
    <source>
        <dbReference type="SAM" id="MobiDB-lite"/>
    </source>
</evidence>
<evidence type="ECO:0000313" key="3">
    <source>
        <dbReference type="Proteomes" id="UP000046393"/>
    </source>
</evidence>
<reference evidence="4" key="1">
    <citation type="submission" date="2017-02" db="UniProtKB">
        <authorList>
            <consortium name="WormBaseParasite"/>
        </authorList>
    </citation>
    <scope>IDENTIFICATION</scope>
</reference>
<dbReference type="Proteomes" id="UP000046393">
    <property type="component" value="Unplaced"/>
</dbReference>
<feature type="compositionally biased region" description="Low complexity" evidence="1">
    <location>
        <begin position="211"/>
        <end position="238"/>
    </location>
</feature>
<name>A0A0N5AZZ2_9BILA</name>
<dbReference type="SUPFAM" id="SSF81301">
    <property type="entry name" value="Nucleotidyltransferase"/>
    <property type="match status" value="1"/>
</dbReference>
<protein>
    <submittedName>
        <fullName evidence="4">NTP_transf_2 domain-containing protein</fullName>
    </submittedName>
</protein>
<evidence type="ECO:0000259" key="2">
    <source>
        <dbReference type="Pfam" id="PF22600"/>
    </source>
</evidence>
<organism evidence="3 4">
    <name type="scientific">Syphacia muris</name>
    <dbReference type="NCBI Taxonomy" id="451379"/>
    <lineage>
        <taxon>Eukaryota</taxon>
        <taxon>Metazoa</taxon>
        <taxon>Ecdysozoa</taxon>
        <taxon>Nematoda</taxon>
        <taxon>Chromadorea</taxon>
        <taxon>Rhabditida</taxon>
        <taxon>Spirurina</taxon>
        <taxon>Oxyuridomorpha</taxon>
        <taxon>Oxyuroidea</taxon>
        <taxon>Oxyuridae</taxon>
        <taxon>Syphacia</taxon>
    </lineage>
</organism>
<accession>A0A0N5AZZ2</accession>